<reference evidence="3" key="1">
    <citation type="journal article" date="2019" name="Int. J. Syst. Evol. Microbiol.">
        <title>The Global Catalogue of Microorganisms (GCM) 10K type strain sequencing project: providing services to taxonomists for standard genome sequencing and annotation.</title>
        <authorList>
            <consortium name="The Broad Institute Genomics Platform"/>
            <consortium name="The Broad Institute Genome Sequencing Center for Infectious Disease"/>
            <person name="Wu L."/>
            <person name="Ma J."/>
        </authorList>
    </citation>
    <scope>NUCLEOTIDE SEQUENCE [LARGE SCALE GENOMIC DNA]</scope>
    <source>
        <strain evidence="3">LMG 29247</strain>
    </source>
</reference>
<gene>
    <name evidence="2" type="ORF">ACFSF0_00585</name>
</gene>
<evidence type="ECO:0000256" key="1">
    <source>
        <dbReference type="SAM" id="MobiDB-lite"/>
    </source>
</evidence>
<protein>
    <submittedName>
        <fullName evidence="2">Uncharacterized protein</fullName>
    </submittedName>
</protein>
<dbReference type="Proteomes" id="UP001597304">
    <property type="component" value="Unassembled WGS sequence"/>
</dbReference>
<dbReference type="RefSeq" id="WP_377615023.1">
    <property type="nucleotide sequence ID" value="NZ_JBHUEJ010000002.1"/>
</dbReference>
<evidence type="ECO:0000313" key="3">
    <source>
        <dbReference type="Proteomes" id="UP001597304"/>
    </source>
</evidence>
<feature type="region of interest" description="Disordered" evidence="1">
    <location>
        <begin position="1"/>
        <end position="24"/>
    </location>
</feature>
<dbReference type="EMBL" id="JBHUEJ010000002">
    <property type="protein sequence ID" value="MFD1709094.1"/>
    <property type="molecule type" value="Genomic_DNA"/>
</dbReference>
<comment type="caution">
    <text evidence="2">The sequence shown here is derived from an EMBL/GenBank/DDBJ whole genome shotgun (WGS) entry which is preliminary data.</text>
</comment>
<evidence type="ECO:0000313" key="2">
    <source>
        <dbReference type="EMBL" id="MFD1709094.1"/>
    </source>
</evidence>
<keyword evidence="3" id="KW-1185">Reference proteome</keyword>
<accession>A0ABW4KLT5</accession>
<organism evidence="2 3">
    <name type="scientific">Ottowia flava</name>
    <dbReference type="NCBI Taxonomy" id="2675430"/>
    <lineage>
        <taxon>Bacteria</taxon>
        <taxon>Pseudomonadati</taxon>
        <taxon>Pseudomonadota</taxon>
        <taxon>Betaproteobacteria</taxon>
        <taxon>Burkholderiales</taxon>
        <taxon>Comamonadaceae</taxon>
        <taxon>Ottowia</taxon>
    </lineage>
</organism>
<sequence>MTLVKGDVGLGNVDNTSDADKPVSTATQTALNGKQAASTNLNGWSGKTVPSGAIADLTTAQTLASKTLTVPTLTGFTETVFAVTDVANAVINPANGSIQTWTLGANRTPNLGSIAAGQSVVLGVTSGSYAITWSSVIWPKNGGGGTAPTLATSGVNWVVLWKVGSQLYGAYLGV</sequence>
<proteinExistence type="predicted"/>
<name>A0ABW4KLT5_9BURK</name>